<evidence type="ECO:0000313" key="2">
    <source>
        <dbReference type="EMBL" id="QNN76776.1"/>
    </source>
</evidence>
<sequence>MLLLLVLGVLVRPALNFVGEIHGAAHAAEVASEHGHGHPGDGHDADHDQDHASGTHLLMHQADSGSSSGLLTSFRLPPVVVAASPRLQWTPVSSLPQRLSSPFRPPIA</sequence>
<proteinExistence type="predicted"/>
<dbReference type="RefSeq" id="WP_187572507.1">
    <property type="nucleotide sequence ID" value="NZ_CP060731.1"/>
</dbReference>
<dbReference type="EMBL" id="CP060731">
    <property type="protein sequence ID" value="QNN76776.1"/>
    <property type="molecule type" value="Genomic_DNA"/>
</dbReference>
<evidence type="ECO:0000256" key="1">
    <source>
        <dbReference type="SAM" id="MobiDB-lite"/>
    </source>
</evidence>
<accession>A0A7G9T9K1</accession>
<reference evidence="2 3" key="1">
    <citation type="submission" date="2020-08" db="EMBL/GenBank/DDBJ databases">
        <title>Streptomycin Non-resistant strain, P. mexicana.</title>
        <authorList>
            <person name="Ganesh-Kumar S."/>
            <person name="Zhe T."/>
            <person name="Yu Z."/>
            <person name="Min Y."/>
        </authorList>
    </citation>
    <scope>NUCLEOTIDE SEQUENCE [LARGE SCALE GENOMIC DNA]</scope>
    <source>
        <strain evidence="2 3">GTZY2</strain>
    </source>
</reference>
<dbReference type="Proteomes" id="UP000515838">
    <property type="component" value="Chromosome"/>
</dbReference>
<gene>
    <name evidence="2" type="ORF">IAE60_12585</name>
</gene>
<feature type="region of interest" description="Disordered" evidence="1">
    <location>
        <begin position="29"/>
        <end position="69"/>
    </location>
</feature>
<feature type="compositionally biased region" description="Basic and acidic residues" evidence="1">
    <location>
        <begin position="31"/>
        <end position="53"/>
    </location>
</feature>
<dbReference type="GeneID" id="81471815"/>
<evidence type="ECO:0000313" key="3">
    <source>
        <dbReference type="Proteomes" id="UP000515838"/>
    </source>
</evidence>
<name>A0A7G9T9K1_PSEMX</name>
<dbReference type="AlphaFoldDB" id="A0A7G9T9K1"/>
<protein>
    <submittedName>
        <fullName evidence="2">Uncharacterized protein</fullName>
    </submittedName>
</protein>
<organism evidence="2 3">
    <name type="scientific">Pseudoxanthomonas mexicana</name>
    <dbReference type="NCBI Taxonomy" id="128785"/>
    <lineage>
        <taxon>Bacteria</taxon>
        <taxon>Pseudomonadati</taxon>
        <taxon>Pseudomonadota</taxon>
        <taxon>Gammaproteobacteria</taxon>
        <taxon>Lysobacterales</taxon>
        <taxon>Lysobacteraceae</taxon>
        <taxon>Pseudoxanthomonas</taxon>
    </lineage>
</organism>